<accession>A0A2I7N473</accession>
<proteinExistence type="predicted"/>
<gene>
    <name evidence="1" type="ORF">CUN60_02715</name>
</gene>
<evidence type="ECO:0000313" key="1">
    <source>
        <dbReference type="EMBL" id="AUR51254.1"/>
    </source>
</evidence>
<dbReference type="SUPFAM" id="SSF54637">
    <property type="entry name" value="Thioesterase/thiol ester dehydrase-isomerase"/>
    <property type="match status" value="1"/>
</dbReference>
<dbReference type="InterPro" id="IPR050563">
    <property type="entry name" value="4-hydroxybenzoyl-CoA_TE"/>
</dbReference>
<dbReference type="KEGG" id="nba:CUN60_02715"/>
<dbReference type="PANTHER" id="PTHR31793:SF24">
    <property type="entry name" value="LONG-CHAIN ACYL-COA THIOESTERASE FADM"/>
    <property type="match status" value="1"/>
</dbReference>
<dbReference type="InterPro" id="IPR029069">
    <property type="entry name" value="HotDog_dom_sf"/>
</dbReference>
<dbReference type="Pfam" id="PF13279">
    <property type="entry name" value="4HBT_2"/>
    <property type="match status" value="1"/>
</dbReference>
<protein>
    <recommendedName>
        <fullName evidence="3">Acyl-CoA thioesterase</fullName>
    </recommendedName>
</protein>
<dbReference type="Gene3D" id="3.10.129.10">
    <property type="entry name" value="Hotdog Thioesterase"/>
    <property type="match status" value="1"/>
</dbReference>
<dbReference type="AlphaFoldDB" id="A0A2I7N473"/>
<dbReference type="PANTHER" id="PTHR31793">
    <property type="entry name" value="4-HYDROXYBENZOYL-COA THIOESTERASE FAMILY MEMBER"/>
    <property type="match status" value="1"/>
</dbReference>
<dbReference type="Proteomes" id="UP000236655">
    <property type="component" value="Chromosome"/>
</dbReference>
<dbReference type="GO" id="GO:0047617">
    <property type="term" value="F:fatty acyl-CoA hydrolase activity"/>
    <property type="evidence" value="ECO:0007669"/>
    <property type="project" value="TreeGrafter"/>
</dbReference>
<keyword evidence="2" id="KW-1185">Reference proteome</keyword>
<dbReference type="EMBL" id="CP024847">
    <property type="protein sequence ID" value="AUR51254.1"/>
    <property type="molecule type" value="Genomic_DNA"/>
</dbReference>
<reference evidence="2" key="1">
    <citation type="submission" date="2017-11" db="EMBL/GenBank/DDBJ databases">
        <authorList>
            <person name="Chan K.G."/>
            <person name="Lee L.S."/>
        </authorList>
    </citation>
    <scope>NUCLEOTIDE SEQUENCE [LARGE SCALE GENOMIC DNA]</scope>
    <source>
        <strain evidence="2">DSM 100970</strain>
    </source>
</reference>
<name>A0A2I7N473_9NEIS</name>
<evidence type="ECO:0008006" key="3">
    <source>
        <dbReference type="Google" id="ProtNLM"/>
    </source>
</evidence>
<dbReference type="CDD" id="cd00586">
    <property type="entry name" value="4HBT"/>
    <property type="match status" value="1"/>
</dbReference>
<sequence>MENKPLLYSKNYVIRWDDMDAFNHVNNAAYFTYLQECRFDWLLSHNIIIDPTTFGPIVGEVGCKYLKPITYPAEIVVELYLNHKAGRKIYLEHIIRDKNTPDLIYATATATVIWINFTTGRSIMPPPQYDYILEDINKVNEELK</sequence>
<evidence type="ECO:0000313" key="2">
    <source>
        <dbReference type="Proteomes" id="UP000236655"/>
    </source>
</evidence>
<dbReference type="OrthoDB" id="9799036at2"/>
<dbReference type="RefSeq" id="WP_102950554.1">
    <property type="nucleotide sequence ID" value="NZ_CP024847.1"/>
</dbReference>
<organism evidence="1 2">
    <name type="scientific">Aquella oligotrophica</name>
    <dbReference type="NCBI Taxonomy" id="2067065"/>
    <lineage>
        <taxon>Bacteria</taxon>
        <taxon>Pseudomonadati</taxon>
        <taxon>Pseudomonadota</taxon>
        <taxon>Betaproteobacteria</taxon>
        <taxon>Neisseriales</taxon>
        <taxon>Neisseriaceae</taxon>
        <taxon>Aquella</taxon>
    </lineage>
</organism>